<dbReference type="Proteomes" id="UP001239445">
    <property type="component" value="Unassembled WGS sequence"/>
</dbReference>
<dbReference type="PROSITE" id="PS00018">
    <property type="entry name" value="EF_HAND_1"/>
    <property type="match status" value="1"/>
</dbReference>
<dbReference type="InterPro" id="IPR036864">
    <property type="entry name" value="Zn2-C6_fun-type_DNA-bd_sf"/>
</dbReference>
<dbReference type="PANTHER" id="PTHR31001">
    <property type="entry name" value="UNCHARACTERIZED TRANSCRIPTIONAL REGULATORY PROTEIN"/>
    <property type="match status" value="1"/>
</dbReference>
<dbReference type="AlphaFoldDB" id="A0AAJ0BE05"/>
<dbReference type="PANTHER" id="PTHR31001:SF85">
    <property type="entry name" value="ZN(II)2CYS6 TRANSCRIPTION FACTOR (EUROFUNG)"/>
    <property type="match status" value="1"/>
</dbReference>
<feature type="compositionally biased region" description="Low complexity" evidence="5">
    <location>
        <begin position="102"/>
        <end position="114"/>
    </location>
</feature>
<feature type="compositionally biased region" description="Polar residues" evidence="5">
    <location>
        <begin position="115"/>
        <end position="124"/>
    </location>
</feature>
<protein>
    <submittedName>
        <fullName evidence="7">C6 transcription factor</fullName>
    </submittedName>
</protein>
<evidence type="ECO:0000259" key="6">
    <source>
        <dbReference type="PROSITE" id="PS50048"/>
    </source>
</evidence>
<feature type="compositionally biased region" description="Polar residues" evidence="5">
    <location>
        <begin position="1"/>
        <end position="10"/>
    </location>
</feature>
<comment type="subcellular location">
    <subcellularLocation>
        <location evidence="1">Nucleus</location>
    </subcellularLocation>
</comment>
<feature type="coiled-coil region" evidence="4">
    <location>
        <begin position="451"/>
        <end position="478"/>
    </location>
</feature>
<feature type="region of interest" description="Disordered" evidence="5">
    <location>
        <begin position="102"/>
        <end position="134"/>
    </location>
</feature>
<organism evidence="7 8">
    <name type="scientific">Echria macrotheca</name>
    <dbReference type="NCBI Taxonomy" id="438768"/>
    <lineage>
        <taxon>Eukaryota</taxon>
        <taxon>Fungi</taxon>
        <taxon>Dikarya</taxon>
        <taxon>Ascomycota</taxon>
        <taxon>Pezizomycotina</taxon>
        <taxon>Sordariomycetes</taxon>
        <taxon>Sordariomycetidae</taxon>
        <taxon>Sordariales</taxon>
        <taxon>Schizotheciaceae</taxon>
        <taxon>Echria</taxon>
    </lineage>
</organism>
<sequence length="712" mass="79424">MSTDGKTSTLGLPAIAPAPPDLIKTSPAPMAHSCRTCARRKVKCDKAVPACSACRRTKIECIYQTPAPASRGRKRKLGSGLSPLEKIAEYERVLEQLGVLDSTASPSSADTPSTNKDATPQQEGTPPIRFIPWGHSQTTKVGKLLASQGKSRYIDSDIWSNLGDDADDDHPLSDDEPEDEGPAIMGNLHSDPLTDAFLGTSQQDLSYYHPAHATALALWQIHAENVEPLCKILHIPTTAAMVERVSQRPDTALKTEECLLFAIYHFAVFSMTDTDCLARLNQHRSPLLERYHFAARQALANAAFLRTTNMSILQALVLFLMATRHSYDPHTFWILTGVAVRIAQRMGLHRDGEKLGLPPFEVQMRRRLFYQLLPLDGTASHMCGVGVMMPPDGWDTQPALNVNDEQIWPGMTEPPKEPDGATDMIFCLSRFFIGKSISGAGKKGTTTTTGLTREFADYAEAEREISEAENEVETRYIRYCDVINPLHFLAIGLARSGITAMRLRIRLPRARTQDATDAERRDILQLAQKILDTDAAAHDHAGLVKRFGWHVKSFFLWGMWDSLVYILTTLWTRRDILSLAERKAAWDRLERLYRNHGELFDTKRALHVAFQRLTLKAWDANHDGNVSEPEFIVTLRSLRRGKQGTKEKSAVQTADGVGGDAVFGNGMEPTVEFEMTDDDLNLDSVDWTFWERLIQSDHPVVQEETPPSDAAL</sequence>
<dbReference type="SUPFAM" id="SSF57701">
    <property type="entry name" value="Zn2/Cys6 DNA-binding domain"/>
    <property type="match status" value="1"/>
</dbReference>
<dbReference type="EMBL" id="MU839832">
    <property type="protein sequence ID" value="KAK1756545.1"/>
    <property type="molecule type" value="Genomic_DNA"/>
</dbReference>
<dbReference type="GO" id="GO:0005634">
    <property type="term" value="C:nucleus"/>
    <property type="evidence" value="ECO:0007669"/>
    <property type="project" value="UniProtKB-SubCell"/>
</dbReference>
<proteinExistence type="predicted"/>
<comment type="caution">
    <text evidence="7">The sequence shown here is derived from an EMBL/GenBank/DDBJ whole genome shotgun (WGS) entry which is preliminary data.</text>
</comment>
<dbReference type="Pfam" id="PF04082">
    <property type="entry name" value="Fungal_trans"/>
    <property type="match status" value="1"/>
</dbReference>
<dbReference type="Pfam" id="PF00172">
    <property type="entry name" value="Zn_clus"/>
    <property type="match status" value="1"/>
</dbReference>
<evidence type="ECO:0000256" key="2">
    <source>
        <dbReference type="ARBA" id="ARBA00022723"/>
    </source>
</evidence>
<feature type="domain" description="Zn(2)-C6 fungal-type" evidence="6">
    <location>
        <begin position="33"/>
        <end position="63"/>
    </location>
</feature>
<keyword evidence="8" id="KW-1185">Reference proteome</keyword>
<dbReference type="GO" id="GO:0006351">
    <property type="term" value="P:DNA-templated transcription"/>
    <property type="evidence" value="ECO:0007669"/>
    <property type="project" value="InterPro"/>
</dbReference>
<keyword evidence="4" id="KW-0175">Coiled coil</keyword>
<dbReference type="GO" id="GO:0003677">
    <property type="term" value="F:DNA binding"/>
    <property type="evidence" value="ECO:0007669"/>
    <property type="project" value="InterPro"/>
</dbReference>
<dbReference type="GO" id="GO:0000981">
    <property type="term" value="F:DNA-binding transcription factor activity, RNA polymerase II-specific"/>
    <property type="evidence" value="ECO:0007669"/>
    <property type="project" value="InterPro"/>
</dbReference>
<dbReference type="PROSITE" id="PS00463">
    <property type="entry name" value="ZN2_CY6_FUNGAL_1"/>
    <property type="match status" value="1"/>
</dbReference>
<dbReference type="CDD" id="cd00067">
    <property type="entry name" value="GAL4"/>
    <property type="match status" value="1"/>
</dbReference>
<dbReference type="InterPro" id="IPR007219">
    <property type="entry name" value="XnlR_reg_dom"/>
</dbReference>
<evidence type="ECO:0000313" key="8">
    <source>
        <dbReference type="Proteomes" id="UP001239445"/>
    </source>
</evidence>
<feature type="region of interest" description="Disordered" evidence="5">
    <location>
        <begin position="164"/>
        <end position="188"/>
    </location>
</feature>
<evidence type="ECO:0000256" key="3">
    <source>
        <dbReference type="ARBA" id="ARBA00023242"/>
    </source>
</evidence>
<dbReference type="InterPro" id="IPR018247">
    <property type="entry name" value="EF_Hand_1_Ca_BS"/>
</dbReference>
<keyword evidence="3" id="KW-0539">Nucleus</keyword>
<reference evidence="7" key="1">
    <citation type="submission" date="2023-06" db="EMBL/GenBank/DDBJ databases">
        <title>Genome-scale phylogeny and comparative genomics of the fungal order Sordariales.</title>
        <authorList>
            <consortium name="Lawrence Berkeley National Laboratory"/>
            <person name="Hensen N."/>
            <person name="Bonometti L."/>
            <person name="Westerberg I."/>
            <person name="Brannstrom I.O."/>
            <person name="Guillou S."/>
            <person name="Cros-Aarteil S."/>
            <person name="Calhoun S."/>
            <person name="Haridas S."/>
            <person name="Kuo A."/>
            <person name="Mondo S."/>
            <person name="Pangilinan J."/>
            <person name="Riley R."/>
            <person name="Labutti K."/>
            <person name="Andreopoulos B."/>
            <person name="Lipzen A."/>
            <person name="Chen C."/>
            <person name="Yanf M."/>
            <person name="Daum C."/>
            <person name="Ng V."/>
            <person name="Clum A."/>
            <person name="Steindorff A."/>
            <person name="Ohm R."/>
            <person name="Martin F."/>
            <person name="Silar P."/>
            <person name="Natvig D."/>
            <person name="Lalanne C."/>
            <person name="Gautier V."/>
            <person name="Ament-Velasquez S.L."/>
            <person name="Kruys A."/>
            <person name="Hutchinson M.I."/>
            <person name="Powell A.J."/>
            <person name="Barry K."/>
            <person name="Miller A.N."/>
            <person name="Grigoriev I.V."/>
            <person name="Debuchy R."/>
            <person name="Gladieux P."/>
            <person name="Thoren M.H."/>
            <person name="Johannesson H."/>
        </authorList>
    </citation>
    <scope>NUCLEOTIDE SEQUENCE</scope>
    <source>
        <strain evidence="7">PSN4</strain>
    </source>
</reference>
<evidence type="ECO:0000313" key="7">
    <source>
        <dbReference type="EMBL" id="KAK1756545.1"/>
    </source>
</evidence>
<dbReference type="GO" id="GO:0008270">
    <property type="term" value="F:zinc ion binding"/>
    <property type="evidence" value="ECO:0007669"/>
    <property type="project" value="InterPro"/>
</dbReference>
<dbReference type="InterPro" id="IPR050613">
    <property type="entry name" value="Sec_Metabolite_Reg"/>
</dbReference>
<dbReference type="InterPro" id="IPR001138">
    <property type="entry name" value="Zn2Cys6_DnaBD"/>
</dbReference>
<gene>
    <name evidence="7" type="ORF">QBC47DRAFT_187551</name>
</gene>
<dbReference type="CDD" id="cd12148">
    <property type="entry name" value="fungal_TF_MHR"/>
    <property type="match status" value="1"/>
</dbReference>
<evidence type="ECO:0000256" key="1">
    <source>
        <dbReference type="ARBA" id="ARBA00004123"/>
    </source>
</evidence>
<keyword evidence="2" id="KW-0479">Metal-binding</keyword>
<evidence type="ECO:0000256" key="5">
    <source>
        <dbReference type="SAM" id="MobiDB-lite"/>
    </source>
</evidence>
<dbReference type="PROSITE" id="PS50048">
    <property type="entry name" value="ZN2_CY6_FUNGAL_2"/>
    <property type="match status" value="1"/>
</dbReference>
<feature type="region of interest" description="Disordered" evidence="5">
    <location>
        <begin position="1"/>
        <end position="24"/>
    </location>
</feature>
<dbReference type="Gene3D" id="4.10.240.10">
    <property type="entry name" value="Zn(2)-C6 fungal-type DNA-binding domain"/>
    <property type="match status" value="1"/>
</dbReference>
<name>A0AAJ0BE05_9PEZI</name>
<accession>A0AAJ0BE05</accession>
<feature type="compositionally biased region" description="Acidic residues" evidence="5">
    <location>
        <begin position="164"/>
        <end position="181"/>
    </location>
</feature>
<dbReference type="SMART" id="SM00066">
    <property type="entry name" value="GAL4"/>
    <property type="match status" value="1"/>
</dbReference>
<evidence type="ECO:0000256" key="4">
    <source>
        <dbReference type="SAM" id="Coils"/>
    </source>
</evidence>